<gene>
    <name evidence="1" type="ORF">GCM10009749_17000</name>
</gene>
<organism evidence="1 2">
    <name type="scientific">Agromyces neolithicus</name>
    <dbReference type="NCBI Taxonomy" id="269420"/>
    <lineage>
        <taxon>Bacteria</taxon>
        <taxon>Bacillati</taxon>
        <taxon>Actinomycetota</taxon>
        <taxon>Actinomycetes</taxon>
        <taxon>Micrococcales</taxon>
        <taxon>Microbacteriaceae</taxon>
        <taxon>Agromyces</taxon>
    </lineage>
</organism>
<protein>
    <recommendedName>
        <fullName evidence="3">Pilus assembly protein CpaB</fullName>
    </recommendedName>
</protein>
<dbReference type="Proteomes" id="UP001500002">
    <property type="component" value="Unassembled WGS sequence"/>
</dbReference>
<sequence>MKTRIIGAIIALILAVVGAFFLVTYVRGADARAQEGAELADVYVVAEEIPSGTTGESVGDFVELDTAPKRNIPEGAVTDLSELDGLVADGKVFVGEQLLQAQFIDPAVKASRGDVDVPAGMQEVSFALPVQRMVGGAIRAGSKIGLVVTKYEVGVDIKDATPTFVPESQFSFNGVLVTNAQIGENVSDGDSSDKDETSGDTILLTVALATHDAERLVWAMEGYEQQGDYIQYVGVWATLQNDATDVSGSSPVNESTFR</sequence>
<keyword evidence="2" id="KW-1185">Reference proteome</keyword>
<evidence type="ECO:0000313" key="1">
    <source>
        <dbReference type="EMBL" id="GAA1809137.1"/>
    </source>
</evidence>
<dbReference type="EMBL" id="BAAANJ010000005">
    <property type="protein sequence ID" value="GAA1809137.1"/>
    <property type="molecule type" value="Genomic_DNA"/>
</dbReference>
<accession>A0ABN2M488</accession>
<reference evidence="1 2" key="1">
    <citation type="journal article" date="2019" name="Int. J. Syst. Evol. Microbiol.">
        <title>The Global Catalogue of Microorganisms (GCM) 10K type strain sequencing project: providing services to taxonomists for standard genome sequencing and annotation.</title>
        <authorList>
            <consortium name="The Broad Institute Genomics Platform"/>
            <consortium name="The Broad Institute Genome Sequencing Center for Infectious Disease"/>
            <person name="Wu L."/>
            <person name="Ma J."/>
        </authorList>
    </citation>
    <scope>NUCLEOTIDE SEQUENCE [LARGE SCALE GENOMIC DNA]</scope>
    <source>
        <strain evidence="1 2">JCM 14322</strain>
    </source>
</reference>
<evidence type="ECO:0000313" key="2">
    <source>
        <dbReference type="Proteomes" id="UP001500002"/>
    </source>
</evidence>
<name>A0ABN2M488_9MICO</name>
<proteinExistence type="predicted"/>
<comment type="caution">
    <text evidence="1">The sequence shown here is derived from an EMBL/GenBank/DDBJ whole genome shotgun (WGS) entry which is preliminary data.</text>
</comment>
<evidence type="ECO:0008006" key="3">
    <source>
        <dbReference type="Google" id="ProtNLM"/>
    </source>
</evidence>
<dbReference type="RefSeq" id="WP_344295402.1">
    <property type="nucleotide sequence ID" value="NZ_BAAANJ010000005.1"/>
</dbReference>